<protein>
    <submittedName>
        <fullName evidence="3">Formylglycine-generating enzyme family protein</fullName>
    </submittedName>
</protein>
<feature type="domain" description="Sulfatase-modifying factor enzyme-like" evidence="2">
    <location>
        <begin position="47"/>
        <end position="257"/>
    </location>
</feature>
<dbReference type="Pfam" id="PF03781">
    <property type="entry name" value="FGE-sulfatase"/>
    <property type="match status" value="1"/>
</dbReference>
<gene>
    <name evidence="3" type="ORF">F6V30_16135</name>
</gene>
<dbReference type="SUPFAM" id="SSF56436">
    <property type="entry name" value="C-type lectin-like"/>
    <property type="match status" value="1"/>
</dbReference>
<feature type="chain" id="PRO_5047440187" evidence="1">
    <location>
        <begin position="26"/>
        <end position="261"/>
    </location>
</feature>
<feature type="signal peptide" evidence="1">
    <location>
        <begin position="1"/>
        <end position="25"/>
    </location>
</feature>
<sequence>MEGGIVMKKLLFVAACIGFMPLLAAAPSFGEAAKDYTDATTGIRFARVTGGCFKMGDTFGDGASNEKPPHDVCVSDFSMAKQETTQNQWKVVMGNNPSFFKSCGDDCPAENVSWNDVQEFISKLNKLSGKEYRLPTEAEWEYACRSGGKSEKFCGGNDAEAVAWYFSTSGDRTQRVARKRPNGLGIYDMSGNVWEWVSDWYDEKFSSIKDNPQGPSTGSNRVIRGGGWFMLPKSVRASVRSSLAPEVHTYDVGFRLVITAP</sequence>
<organism evidence="3 4">
    <name type="scientific">Oryzomonas sagensis</name>
    <dbReference type="NCBI Taxonomy" id="2603857"/>
    <lineage>
        <taxon>Bacteria</taxon>
        <taxon>Pseudomonadati</taxon>
        <taxon>Thermodesulfobacteriota</taxon>
        <taxon>Desulfuromonadia</taxon>
        <taxon>Geobacterales</taxon>
        <taxon>Geobacteraceae</taxon>
        <taxon>Oryzomonas</taxon>
    </lineage>
</organism>
<proteinExistence type="predicted"/>
<name>A0ABQ6TKI8_9BACT</name>
<dbReference type="EMBL" id="VZRA01000008">
    <property type="protein sequence ID" value="KAB0668431.1"/>
    <property type="molecule type" value="Genomic_DNA"/>
</dbReference>
<dbReference type="PANTHER" id="PTHR23150:SF19">
    <property type="entry name" value="FORMYLGLYCINE-GENERATING ENZYME"/>
    <property type="match status" value="1"/>
</dbReference>
<dbReference type="PANTHER" id="PTHR23150">
    <property type="entry name" value="SULFATASE MODIFYING FACTOR 1, 2"/>
    <property type="match status" value="1"/>
</dbReference>
<dbReference type="InterPro" id="IPR042095">
    <property type="entry name" value="SUMF_sf"/>
</dbReference>
<evidence type="ECO:0000256" key="1">
    <source>
        <dbReference type="SAM" id="SignalP"/>
    </source>
</evidence>
<keyword evidence="4" id="KW-1185">Reference proteome</keyword>
<dbReference type="InterPro" id="IPR005532">
    <property type="entry name" value="SUMF_dom"/>
</dbReference>
<evidence type="ECO:0000259" key="2">
    <source>
        <dbReference type="Pfam" id="PF03781"/>
    </source>
</evidence>
<dbReference type="Gene3D" id="3.90.1580.10">
    <property type="entry name" value="paralog of FGE (formylglycine-generating enzyme)"/>
    <property type="match status" value="1"/>
</dbReference>
<evidence type="ECO:0000313" key="3">
    <source>
        <dbReference type="EMBL" id="KAB0668431.1"/>
    </source>
</evidence>
<dbReference type="InterPro" id="IPR016187">
    <property type="entry name" value="CTDL_fold"/>
</dbReference>
<evidence type="ECO:0000313" key="4">
    <source>
        <dbReference type="Proteomes" id="UP000798046"/>
    </source>
</evidence>
<comment type="caution">
    <text evidence="3">The sequence shown here is derived from an EMBL/GenBank/DDBJ whole genome shotgun (WGS) entry which is preliminary data.</text>
</comment>
<accession>A0ABQ6TKI8</accession>
<dbReference type="InterPro" id="IPR051043">
    <property type="entry name" value="Sulfatase_Mod_Factor_Kinase"/>
</dbReference>
<keyword evidence="1" id="KW-0732">Signal</keyword>
<dbReference type="Proteomes" id="UP000798046">
    <property type="component" value="Unassembled WGS sequence"/>
</dbReference>
<reference evidence="3 4" key="1">
    <citation type="journal article" date="2020" name="Microorganisms">
        <title>Description of Three Novel Members in the Family Geobacteraceae, Oryzomonas japonicum gen. nov., sp. nov., Oryzomonas sagensis sp. nov., and Oryzomonas ruber sp. nov.</title>
        <authorList>
            <person name="Xu Z."/>
            <person name="Masuda Y."/>
            <person name="Hayakawa C."/>
            <person name="Ushijima N."/>
            <person name="Kawano K."/>
            <person name="Shiratori Y."/>
            <person name="Senoo K."/>
            <person name="Itoh H."/>
        </authorList>
    </citation>
    <scope>NUCLEOTIDE SEQUENCE [LARGE SCALE GENOMIC DNA]</scope>
    <source>
        <strain evidence="3 4">Red100</strain>
    </source>
</reference>